<sequence length="487" mass="56494">MVKPMNFNEIKKQDKQQAKKHRNQILAQAKKKQTMLLKDSNDDSLRHRKNTPVVNTYKPDKKLKRDNKKLQKKLQSIQADQNSSQQNIMRLKMKVYNLKQENQTLRDTANGLESELKEATQSRTEDYNTKLELKKNNEGLNHQIGLLNKRNQSLRTGMRHLIKSSQNKQVQRLYADKEKLKKKMEQTKVHLSKLDQRNAELTEKLHQYHNYEIPGQGKGVHRATTQELINELFARIDETRVGEFLSLLPLFNKIDYFLKMGMSNTNTHLRKSELMKDNQQLYGYIRIEGDQLSFIALDGSVFPNPSVLGDKFELQEGEVYRGNYNLGTDKFVINKHYVAANYYRDIASDQVHGKKMSGKISANGFINQFIADHPDAKDILAGKNIEIVSWFKQVSYKRAFQPFGVNIDILDPNEKSGGLIYQRIENVDTDFAFILLEGSHHVNSQIYKDRPAANPDKIRILENASPRELLQMSYDHFKSQATRSLRN</sequence>
<dbReference type="EMBL" id="MIQE01000009">
    <property type="protein sequence ID" value="OFA12107.1"/>
    <property type="molecule type" value="Genomic_DNA"/>
</dbReference>
<evidence type="ECO:0000256" key="1">
    <source>
        <dbReference type="SAM" id="Coils"/>
    </source>
</evidence>
<proteinExistence type="predicted"/>
<feature type="coiled-coil region" evidence="1">
    <location>
        <begin position="60"/>
        <end position="122"/>
    </location>
</feature>
<accession>A0A1E7XG88</accession>
<feature type="region of interest" description="Disordered" evidence="2">
    <location>
        <begin position="1"/>
        <end position="24"/>
    </location>
</feature>
<keyword evidence="1" id="KW-0175">Coiled coil</keyword>
<reference evidence="3 4" key="1">
    <citation type="submission" date="2016-09" db="EMBL/GenBank/DDBJ databases">
        <title>Genome Sequence of Lactobacillus sunkii Strain CG01.</title>
        <authorList>
            <person name="Poehlein A."/>
            <person name="Gabris C."/>
            <person name="Bengelsdorf F.R."/>
            <person name="Duerre P."/>
            <person name="Daniel R."/>
        </authorList>
    </citation>
    <scope>NUCLEOTIDE SEQUENCE [LARGE SCALE GENOMIC DNA]</scope>
    <source>
        <strain evidence="3 4">CG_D</strain>
    </source>
</reference>
<comment type="caution">
    <text evidence="3">The sequence shown here is derived from an EMBL/GenBank/DDBJ whole genome shotgun (WGS) entry which is preliminary data.</text>
</comment>
<evidence type="ECO:0000256" key="2">
    <source>
        <dbReference type="SAM" id="MobiDB-lite"/>
    </source>
</evidence>
<evidence type="ECO:0000313" key="3">
    <source>
        <dbReference type="EMBL" id="OFA12107.1"/>
    </source>
</evidence>
<feature type="coiled-coil region" evidence="1">
    <location>
        <begin position="163"/>
        <end position="204"/>
    </location>
</feature>
<name>A0A1E7XG88_9LACO</name>
<feature type="region of interest" description="Disordered" evidence="2">
    <location>
        <begin position="36"/>
        <end position="58"/>
    </location>
</feature>
<gene>
    <name evidence="3" type="ORF">LASUN_06590</name>
</gene>
<organism evidence="3 4">
    <name type="scientific">Lentilactobacillus sunkii</name>
    <dbReference type="NCBI Taxonomy" id="481719"/>
    <lineage>
        <taxon>Bacteria</taxon>
        <taxon>Bacillati</taxon>
        <taxon>Bacillota</taxon>
        <taxon>Bacilli</taxon>
        <taxon>Lactobacillales</taxon>
        <taxon>Lactobacillaceae</taxon>
        <taxon>Lentilactobacillus</taxon>
    </lineage>
</organism>
<protein>
    <submittedName>
        <fullName evidence="3">Uncharacterized protein</fullName>
    </submittedName>
</protein>
<dbReference type="AlphaFoldDB" id="A0A1E7XG88"/>
<dbReference type="Proteomes" id="UP000177010">
    <property type="component" value="Unassembled WGS sequence"/>
</dbReference>
<evidence type="ECO:0000313" key="4">
    <source>
        <dbReference type="Proteomes" id="UP000177010"/>
    </source>
</evidence>